<evidence type="ECO:0000256" key="7">
    <source>
        <dbReference type="ARBA" id="ARBA00023237"/>
    </source>
</evidence>
<protein>
    <submittedName>
        <fullName evidence="14">TonB-dependent receptor</fullName>
    </submittedName>
</protein>
<evidence type="ECO:0000256" key="5">
    <source>
        <dbReference type="ARBA" id="ARBA00023077"/>
    </source>
</evidence>
<dbReference type="Gene3D" id="2.40.170.20">
    <property type="entry name" value="TonB-dependent receptor, beta-barrel domain"/>
    <property type="match status" value="1"/>
</dbReference>
<dbReference type="InterPro" id="IPR037066">
    <property type="entry name" value="Plug_dom_sf"/>
</dbReference>
<evidence type="ECO:0000259" key="13">
    <source>
        <dbReference type="Pfam" id="PF07715"/>
    </source>
</evidence>
<keyword evidence="14" id="KW-0675">Receptor</keyword>
<comment type="caution">
    <text evidence="14">The sequence shown here is derived from an EMBL/GenBank/DDBJ whole genome shotgun (WGS) entry which is preliminary data.</text>
</comment>
<evidence type="ECO:0000256" key="6">
    <source>
        <dbReference type="ARBA" id="ARBA00023136"/>
    </source>
</evidence>
<reference evidence="14 15" key="1">
    <citation type="submission" date="2022-10" db="EMBL/GenBank/DDBJ databases">
        <title>Chitinophaga nivalis PC15 sp. nov., isolated from Pyeongchang county, South Korea.</title>
        <authorList>
            <person name="Trinh H.N."/>
        </authorList>
    </citation>
    <scope>NUCLEOTIDE SEQUENCE [LARGE SCALE GENOMIC DNA]</scope>
    <source>
        <strain evidence="14 15">PC14</strain>
    </source>
</reference>
<dbReference type="EMBL" id="JAPDNS010000002">
    <property type="protein sequence ID" value="MCW3486883.1"/>
    <property type="molecule type" value="Genomic_DNA"/>
</dbReference>
<dbReference type="Pfam" id="PF13715">
    <property type="entry name" value="CarbopepD_reg_2"/>
    <property type="match status" value="1"/>
</dbReference>
<evidence type="ECO:0000259" key="12">
    <source>
        <dbReference type="Pfam" id="PF00593"/>
    </source>
</evidence>
<accession>A0ABT3ISE5</accession>
<dbReference type="InterPro" id="IPR039426">
    <property type="entry name" value="TonB-dep_rcpt-like"/>
</dbReference>
<dbReference type="InterPro" id="IPR012910">
    <property type="entry name" value="Plug_dom"/>
</dbReference>
<dbReference type="Gene3D" id="2.60.40.1120">
    <property type="entry name" value="Carboxypeptidase-like, regulatory domain"/>
    <property type="match status" value="1"/>
</dbReference>
<keyword evidence="6 8" id="KW-0472">Membrane</keyword>
<evidence type="ECO:0000256" key="4">
    <source>
        <dbReference type="ARBA" id="ARBA00022692"/>
    </source>
</evidence>
<keyword evidence="2 8" id="KW-0813">Transport</keyword>
<gene>
    <name evidence="14" type="ORF">OL497_23505</name>
</gene>
<name>A0ABT3ISE5_9BACT</name>
<dbReference type="NCBIfam" id="TIGR04057">
    <property type="entry name" value="SusC_RagA_signa"/>
    <property type="match status" value="1"/>
</dbReference>
<dbReference type="SUPFAM" id="SSF49464">
    <property type="entry name" value="Carboxypeptidase regulatory domain-like"/>
    <property type="match status" value="1"/>
</dbReference>
<evidence type="ECO:0000256" key="3">
    <source>
        <dbReference type="ARBA" id="ARBA00022452"/>
    </source>
</evidence>
<proteinExistence type="inferred from homology"/>
<sequence>MRKLLLVVASMLLLASSLLAQNQHTIKGKVTDEAGNALPGVSVSLPGGKTGTVTNTKGEFSLSVPNDIKTLKISFVGYEAQSLPVKGNDMGSIKLTADTKAISEVVVVGYGTQRKKDVTANIASVKGTAVAQLPVPSFDAGLGGRAAGVQITVPNGVVNNPPVFRVRGSNSISMSAYPLIVIDGVPTFSGDAGSSNAPFNPLASLNPADIESIDVLKDASATAIYGSRAANGVVLVTTKKGKAGRLKVSYDGWVGLTSPTRLPKMLNAREYIALKNEALVNAKRKPVYELNTDAKGDTIDTDWFDVVYRKRAVSQSHSVNVSGGTENTSYYLSAGYTRQEGILKRNDFSRKNLLFNLDQKLGKIVSIGAKLAYSNELSRISSSSGSLEGEAFNSGGLARLAFVTSPIVAPFNNDGSYNIGSTYIAGGKNGVRTGLYNPQVLLDLDHSNTEGNHAQGNIYLQVRPWEWLTLRTQYGIDYLTLNNDVYANNLHGDAQTSNGESTETFLQYKRWVWTNTAQLEHAFGKHRVTLLLGNEQQRDTRHRYGIDRQGQSDNYFNNGAGGWQRDVSSGMLRSENYLLSAFARANYSYQDKYYLNANVRQDQYSAFGPDKKKGIFYSFAAGWEIARENFWADGALGRIFSSFKLRGSYGQVGNAAGLGDFDALSLYYPTMYGENTSALYYGQAGNPLLNWETSKKTDIGFSYGLLNNRITGELSYYYNNIDGLILYVKQAPSAGLPTTIPTNIGRMYNRGVEFAVNAVAIDKKDFSWNTSFNIAFNKNEVTNLGADNLIPFSTGTLEQTSVNQVGYPASMIMAVRTNGVDPATGRRIFVNKAGENVYYDPVNGSYTYADGKPAPAVGVKDAVAYKNTNPKVLGGFENTFRYKAFELNVLLTYQTGFYVYYGSNAGLLDQRFWNNSKEVLNRWQKQGDVTDIPKVVFGDNVSNGSTMALSSNVFKGDFLKLRSVGLTYTVPSKVAAAAHLAGARVYVRGQNLAVWTKYPGPDPEVSSNGNNASGQGVDRNTLANGRTFTVGVNLNF</sequence>
<dbReference type="Pfam" id="PF07715">
    <property type="entry name" value="Plug"/>
    <property type="match status" value="1"/>
</dbReference>
<evidence type="ECO:0000313" key="15">
    <source>
        <dbReference type="Proteomes" id="UP001207742"/>
    </source>
</evidence>
<keyword evidence="7 8" id="KW-0998">Cell outer membrane</keyword>
<evidence type="ECO:0000256" key="10">
    <source>
        <dbReference type="SAM" id="MobiDB-lite"/>
    </source>
</evidence>
<keyword evidence="3 8" id="KW-1134">Transmembrane beta strand</keyword>
<evidence type="ECO:0000256" key="2">
    <source>
        <dbReference type="ARBA" id="ARBA00022448"/>
    </source>
</evidence>
<dbReference type="InterPro" id="IPR023997">
    <property type="entry name" value="TonB-dep_OMP_SusC/RagA_CS"/>
</dbReference>
<evidence type="ECO:0000256" key="8">
    <source>
        <dbReference type="PROSITE-ProRule" id="PRU01360"/>
    </source>
</evidence>
<feature type="chain" id="PRO_5045446929" evidence="11">
    <location>
        <begin position="21"/>
        <end position="1036"/>
    </location>
</feature>
<dbReference type="Gene3D" id="2.170.130.10">
    <property type="entry name" value="TonB-dependent receptor, plug domain"/>
    <property type="match status" value="1"/>
</dbReference>
<dbReference type="Proteomes" id="UP001207742">
    <property type="component" value="Unassembled WGS sequence"/>
</dbReference>
<feature type="domain" description="TonB-dependent receptor plug" evidence="13">
    <location>
        <begin position="115"/>
        <end position="233"/>
    </location>
</feature>
<evidence type="ECO:0000256" key="9">
    <source>
        <dbReference type="RuleBase" id="RU003357"/>
    </source>
</evidence>
<keyword evidence="4 8" id="KW-0812">Transmembrane</keyword>
<feature type="domain" description="TonB-dependent receptor-like beta-barrel" evidence="12">
    <location>
        <begin position="413"/>
        <end position="893"/>
    </location>
</feature>
<dbReference type="SUPFAM" id="SSF56935">
    <property type="entry name" value="Porins"/>
    <property type="match status" value="1"/>
</dbReference>
<comment type="subcellular location">
    <subcellularLocation>
        <location evidence="1 8">Cell outer membrane</location>
        <topology evidence="1 8">Multi-pass membrane protein</topology>
    </subcellularLocation>
</comment>
<organism evidence="14 15">
    <name type="scientific">Chitinophaga nivalis</name>
    <dbReference type="NCBI Taxonomy" id="2991709"/>
    <lineage>
        <taxon>Bacteria</taxon>
        <taxon>Pseudomonadati</taxon>
        <taxon>Bacteroidota</taxon>
        <taxon>Chitinophagia</taxon>
        <taxon>Chitinophagales</taxon>
        <taxon>Chitinophagaceae</taxon>
        <taxon>Chitinophaga</taxon>
    </lineage>
</organism>
<dbReference type="InterPro" id="IPR008969">
    <property type="entry name" value="CarboxyPept-like_regulatory"/>
</dbReference>
<feature type="region of interest" description="Disordered" evidence="10">
    <location>
        <begin position="1000"/>
        <end position="1020"/>
    </location>
</feature>
<dbReference type="NCBIfam" id="TIGR04056">
    <property type="entry name" value="OMP_RagA_SusC"/>
    <property type="match status" value="1"/>
</dbReference>
<feature type="compositionally biased region" description="Polar residues" evidence="10">
    <location>
        <begin position="1005"/>
        <end position="1014"/>
    </location>
</feature>
<feature type="signal peptide" evidence="11">
    <location>
        <begin position="1"/>
        <end position="20"/>
    </location>
</feature>
<keyword evidence="11" id="KW-0732">Signal</keyword>
<keyword evidence="15" id="KW-1185">Reference proteome</keyword>
<dbReference type="PROSITE" id="PS52016">
    <property type="entry name" value="TONB_DEPENDENT_REC_3"/>
    <property type="match status" value="1"/>
</dbReference>
<dbReference type="RefSeq" id="WP_264733699.1">
    <property type="nucleotide sequence ID" value="NZ_JAPDNR010000001.1"/>
</dbReference>
<evidence type="ECO:0000256" key="1">
    <source>
        <dbReference type="ARBA" id="ARBA00004571"/>
    </source>
</evidence>
<evidence type="ECO:0000313" key="14">
    <source>
        <dbReference type="EMBL" id="MCW3486883.1"/>
    </source>
</evidence>
<evidence type="ECO:0000256" key="11">
    <source>
        <dbReference type="SAM" id="SignalP"/>
    </source>
</evidence>
<comment type="similarity">
    <text evidence="8 9">Belongs to the TonB-dependent receptor family.</text>
</comment>
<dbReference type="Pfam" id="PF00593">
    <property type="entry name" value="TonB_dep_Rec_b-barrel"/>
    <property type="match status" value="1"/>
</dbReference>
<dbReference type="InterPro" id="IPR023996">
    <property type="entry name" value="TonB-dep_OMP_SusC/RagA"/>
</dbReference>
<keyword evidence="5 9" id="KW-0798">TonB box</keyword>
<dbReference type="InterPro" id="IPR000531">
    <property type="entry name" value="Beta-barrel_TonB"/>
</dbReference>
<dbReference type="InterPro" id="IPR036942">
    <property type="entry name" value="Beta-barrel_TonB_sf"/>
</dbReference>